<feature type="compositionally biased region" description="Polar residues" evidence="1">
    <location>
        <begin position="287"/>
        <end position="305"/>
    </location>
</feature>
<accession>A0AAE0U668</accession>
<feature type="compositionally biased region" description="Low complexity" evidence="1">
    <location>
        <begin position="306"/>
        <end position="323"/>
    </location>
</feature>
<feature type="compositionally biased region" description="Pro residues" evidence="1">
    <location>
        <begin position="327"/>
        <end position="345"/>
    </location>
</feature>
<evidence type="ECO:0000256" key="1">
    <source>
        <dbReference type="SAM" id="MobiDB-lite"/>
    </source>
</evidence>
<feature type="compositionally biased region" description="Acidic residues" evidence="1">
    <location>
        <begin position="110"/>
        <end position="127"/>
    </location>
</feature>
<dbReference type="EMBL" id="JAUTDP010000011">
    <property type="protein sequence ID" value="KAK3392362.1"/>
    <property type="molecule type" value="Genomic_DNA"/>
</dbReference>
<evidence type="ECO:0000313" key="3">
    <source>
        <dbReference type="Proteomes" id="UP001281003"/>
    </source>
</evidence>
<feature type="region of interest" description="Disordered" evidence="1">
    <location>
        <begin position="279"/>
        <end position="393"/>
    </location>
</feature>
<name>A0AAE0U668_SORBR</name>
<sequence length="579" mass="63118">MQPPIQICKVCSSSSRQDPVSSFQHSRQSPTPTSQSPTMGSSIPPVFGSPTSDNDNANDNDSDDSSITCSDMPALGSGGEDDDVDDNDNDNESGGSSITCSDVPALVSAGEDDDVDEEDSHEDEDESAERKQEEGSNDSNHWFLVRIMSRGGSKDVDSFTFATVSSDDDAVLAGNQATAEESSKAPRLEVGMVLTEVLPDATESGEAHKSEVEAAVTEVTDAAEPTAPDSMALTSSAEAVVVEVPDATTITESGVDSSGSGCSNTATAARGALLLSQQQARPKLAIESSSKTPPQQKEAITSGKKQQQQQQQLQQPLQQQHHQYGPPTHPQPPMYRPPHPLPPHISLPYMYAPQGQPYTTTLPQPSQQPPPPPHLPYPPPQHFLPHPNPYPPTPPPLIQPKWTPIDPRLQPGRFLTPDESQRIVTHLDHPGWTYHNPSPSWSQHDLRGSDGGPNNNNWTFYNPEPSWTHVNIDTSSGVKTITPYYPSPPLCRDNVTGRWFRFLDGCWVACRDEQKEVIGFFHPRSRYEPFPEMEGRGGYGILFKTWGEVPVREVRPLPTSMGMGMGMGVGMGMMGYYYQ</sequence>
<reference evidence="2" key="1">
    <citation type="journal article" date="2023" name="Mol. Phylogenet. Evol.">
        <title>Genome-scale phylogeny and comparative genomics of the fungal order Sordariales.</title>
        <authorList>
            <person name="Hensen N."/>
            <person name="Bonometti L."/>
            <person name="Westerberg I."/>
            <person name="Brannstrom I.O."/>
            <person name="Guillou S."/>
            <person name="Cros-Aarteil S."/>
            <person name="Calhoun S."/>
            <person name="Haridas S."/>
            <person name="Kuo A."/>
            <person name="Mondo S."/>
            <person name="Pangilinan J."/>
            <person name="Riley R."/>
            <person name="LaButti K."/>
            <person name="Andreopoulos B."/>
            <person name="Lipzen A."/>
            <person name="Chen C."/>
            <person name="Yan M."/>
            <person name="Daum C."/>
            <person name="Ng V."/>
            <person name="Clum A."/>
            <person name="Steindorff A."/>
            <person name="Ohm R.A."/>
            <person name="Martin F."/>
            <person name="Silar P."/>
            <person name="Natvig D.O."/>
            <person name="Lalanne C."/>
            <person name="Gautier V."/>
            <person name="Ament-Velasquez S.L."/>
            <person name="Kruys A."/>
            <person name="Hutchinson M.I."/>
            <person name="Powell A.J."/>
            <person name="Barry K."/>
            <person name="Miller A.N."/>
            <person name="Grigoriev I.V."/>
            <person name="Debuchy R."/>
            <person name="Gladieux P."/>
            <person name="Hiltunen Thoren M."/>
            <person name="Johannesson H."/>
        </authorList>
    </citation>
    <scope>NUCLEOTIDE SEQUENCE</scope>
    <source>
        <strain evidence="2">FGSC 1904</strain>
    </source>
</reference>
<proteinExistence type="predicted"/>
<dbReference type="AlphaFoldDB" id="A0AAE0U668"/>
<feature type="compositionally biased region" description="Low complexity" evidence="1">
    <location>
        <begin position="24"/>
        <end position="42"/>
    </location>
</feature>
<gene>
    <name evidence="2" type="ORF">B0T20DRAFT_488016</name>
</gene>
<keyword evidence="3" id="KW-1185">Reference proteome</keyword>
<protein>
    <submittedName>
        <fullName evidence="2">Uncharacterized protein</fullName>
    </submittedName>
</protein>
<comment type="caution">
    <text evidence="2">The sequence shown here is derived from an EMBL/GenBank/DDBJ whole genome shotgun (WGS) entry which is preliminary data.</text>
</comment>
<feature type="compositionally biased region" description="Polar residues" evidence="1">
    <location>
        <begin position="11"/>
        <end position="23"/>
    </location>
</feature>
<reference evidence="2" key="2">
    <citation type="submission" date="2023-07" db="EMBL/GenBank/DDBJ databases">
        <authorList>
            <consortium name="Lawrence Berkeley National Laboratory"/>
            <person name="Haridas S."/>
            <person name="Hensen N."/>
            <person name="Bonometti L."/>
            <person name="Westerberg I."/>
            <person name="Brannstrom I.O."/>
            <person name="Guillou S."/>
            <person name="Cros-Aarteil S."/>
            <person name="Calhoun S."/>
            <person name="Kuo A."/>
            <person name="Mondo S."/>
            <person name="Pangilinan J."/>
            <person name="Riley R."/>
            <person name="LaButti K."/>
            <person name="Andreopoulos B."/>
            <person name="Lipzen A."/>
            <person name="Chen C."/>
            <person name="Yanf M."/>
            <person name="Daum C."/>
            <person name="Ng V."/>
            <person name="Clum A."/>
            <person name="Steindorff A."/>
            <person name="Ohm R."/>
            <person name="Martin F."/>
            <person name="Silar P."/>
            <person name="Natvig D."/>
            <person name="Lalanne C."/>
            <person name="Gautier V."/>
            <person name="Ament-velasquez S.L."/>
            <person name="Kruys A."/>
            <person name="Hutchinson M.I."/>
            <person name="Powell A.J."/>
            <person name="Barry K."/>
            <person name="Miller A.N."/>
            <person name="Grigoriev I.V."/>
            <person name="Debuchy R."/>
            <person name="Gladieux P."/>
            <person name="Thoren M.H."/>
            <person name="Johannesson H."/>
        </authorList>
    </citation>
    <scope>NUCLEOTIDE SEQUENCE</scope>
    <source>
        <strain evidence="2">FGSC 1904</strain>
    </source>
</reference>
<feature type="compositionally biased region" description="Low complexity" evidence="1">
    <location>
        <begin position="356"/>
        <end position="365"/>
    </location>
</feature>
<evidence type="ECO:0000313" key="2">
    <source>
        <dbReference type="EMBL" id="KAK3392362.1"/>
    </source>
</evidence>
<feature type="region of interest" description="Disordered" evidence="1">
    <location>
        <begin position="1"/>
        <end position="142"/>
    </location>
</feature>
<feature type="compositionally biased region" description="Pro residues" evidence="1">
    <location>
        <begin position="366"/>
        <end position="393"/>
    </location>
</feature>
<organism evidence="2 3">
    <name type="scientific">Sordaria brevicollis</name>
    <dbReference type="NCBI Taxonomy" id="83679"/>
    <lineage>
        <taxon>Eukaryota</taxon>
        <taxon>Fungi</taxon>
        <taxon>Dikarya</taxon>
        <taxon>Ascomycota</taxon>
        <taxon>Pezizomycotina</taxon>
        <taxon>Sordariomycetes</taxon>
        <taxon>Sordariomycetidae</taxon>
        <taxon>Sordariales</taxon>
        <taxon>Sordariaceae</taxon>
        <taxon>Sordaria</taxon>
    </lineage>
</organism>
<feature type="compositionally biased region" description="Acidic residues" evidence="1">
    <location>
        <begin position="79"/>
        <end position="91"/>
    </location>
</feature>
<dbReference type="Proteomes" id="UP001281003">
    <property type="component" value="Unassembled WGS sequence"/>
</dbReference>